<accession>A0A175VW61</accession>
<dbReference type="PANTHER" id="PTHR24148:SF64">
    <property type="entry name" value="HETEROKARYON INCOMPATIBILITY DOMAIN-CONTAINING PROTEIN"/>
    <property type="match status" value="1"/>
</dbReference>
<evidence type="ECO:0000313" key="4">
    <source>
        <dbReference type="Proteomes" id="UP000078237"/>
    </source>
</evidence>
<dbReference type="InterPro" id="IPR010730">
    <property type="entry name" value="HET"/>
</dbReference>
<feature type="compositionally biased region" description="Basic and acidic residues" evidence="1">
    <location>
        <begin position="115"/>
        <end position="133"/>
    </location>
</feature>
<dbReference type="VEuPathDB" id="FungiDB:MMYC01_207533"/>
<evidence type="ECO:0000256" key="1">
    <source>
        <dbReference type="SAM" id="MobiDB-lite"/>
    </source>
</evidence>
<comment type="caution">
    <text evidence="3">The sequence shown here is derived from an EMBL/GenBank/DDBJ whole genome shotgun (WGS) entry which is preliminary data.</text>
</comment>
<feature type="region of interest" description="Disordered" evidence="1">
    <location>
        <begin position="221"/>
        <end position="243"/>
    </location>
</feature>
<dbReference type="InterPro" id="IPR052895">
    <property type="entry name" value="HetReg/Transcr_Mod"/>
</dbReference>
<dbReference type="Proteomes" id="UP000078237">
    <property type="component" value="Unassembled WGS sequence"/>
</dbReference>
<organism evidence="3 4">
    <name type="scientific">Madurella mycetomatis</name>
    <dbReference type="NCBI Taxonomy" id="100816"/>
    <lineage>
        <taxon>Eukaryota</taxon>
        <taxon>Fungi</taxon>
        <taxon>Dikarya</taxon>
        <taxon>Ascomycota</taxon>
        <taxon>Pezizomycotina</taxon>
        <taxon>Sordariomycetes</taxon>
        <taxon>Sordariomycetidae</taxon>
        <taxon>Sordariales</taxon>
        <taxon>Sordariales incertae sedis</taxon>
        <taxon>Madurella</taxon>
    </lineage>
</organism>
<evidence type="ECO:0000313" key="3">
    <source>
        <dbReference type="EMBL" id="KXX75522.1"/>
    </source>
</evidence>
<dbReference type="Pfam" id="PF06985">
    <property type="entry name" value="HET"/>
    <property type="match status" value="1"/>
</dbReference>
<feature type="domain" description="Heterokaryon incompatibility" evidence="2">
    <location>
        <begin position="283"/>
        <end position="440"/>
    </location>
</feature>
<gene>
    <name evidence="3" type="ORF">MMYC01_207533</name>
</gene>
<protein>
    <submittedName>
        <fullName evidence="3">Heterokaryon incompatibility protein 6, OR allele</fullName>
    </submittedName>
</protein>
<feature type="region of interest" description="Disordered" evidence="1">
    <location>
        <begin position="115"/>
        <end position="138"/>
    </location>
</feature>
<dbReference type="PANTHER" id="PTHR24148">
    <property type="entry name" value="ANKYRIN REPEAT DOMAIN-CONTAINING PROTEIN 39 HOMOLOG-RELATED"/>
    <property type="match status" value="1"/>
</dbReference>
<name>A0A175VW61_9PEZI</name>
<dbReference type="EMBL" id="LCTW02000265">
    <property type="protein sequence ID" value="KXX75522.1"/>
    <property type="molecule type" value="Genomic_DNA"/>
</dbReference>
<evidence type="ECO:0000259" key="2">
    <source>
        <dbReference type="Pfam" id="PF06985"/>
    </source>
</evidence>
<dbReference type="OrthoDB" id="2157530at2759"/>
<dbReference type="AlphaFoldDB" id="A0A175VW61"/>
<keyword evidence="4" id="KW-1185">Reference proteome</keyword>
<feature type="compositionally biased region" description="Basic and acidic residues" evidence="1">
    <location>
        <begin position="54"/>
        <end position="63"/>
    </location>
</feature>
<feature type="region of interest" description="Disordered" evidence="1">
    <location>
        <begin position="46"/>
        <end position="94"/>
    </location>
</feature>
<proteinExistence type="predicted"/>
<sequence>MDPFGFVACTLTVPELDASNEDLPPGTWQSSKLASAMAGLYLAQATGTGQDSDAQDRVKKTPELDTSPQQRKPDENVSKGNGTSDDVSREPFSSRMNYHRFGGLVAVTFDPAEERVSGNDSEHGSTRQGDDRGGQGTESVVVNSVQEAMASLQQNVAMAGIPAPALSEELRERFEVYKKDVFAKYAQSGLAPAADDWNRVYLTSPTWGSRGPAILPEMVGRQEQEPQPKTDATPGPYQSPPGFSYSPLPADSIRLVTLLPSSDRASGIQCHLRHYSLDRAPPYEALSYTWGSKSFPLHMRLNNGVLEITRNLGEALRHLRSPTKSRILWIDAVCINQNDLAERNAQVRRMCDIYRKATEVVVWLGVETKTSPAAFSFLYHLQSRCRRLTGPAPGPPAWIIQINKHHVKELVTDSAHLAGWEALADLMDRPWWSRAWVLQEVVVGSRVKMQCGIRSFPWELFAMAGTVIFRYRSLFMLVAAQQPGAQNRAGRLKEIMEKCEPYLNAHIIRSRFHSRDGEDSMKPSLTNLLSWTRRLEATNPRDNVYAILNLLPAFGMDNPIFDVDYSLSVAEVYTRFAVQILLQQRSLGLLSLVFRRPESPPGMRENQNPATNTGAAPCSTRAGASLPSWVPDLDIAATAYPLERHHFDPYSRTLLYRASHSKADLPFTFSADLRTLSVYGLHMCTIQHLGESCRPQNVSLEIEFWKSYVQRLADLNENEGSFSQGHFITTFWRTLLADQIQLGEMVSHRLGPEIAGIAHIPPKDETEEEKLRSFLTGEAPQPWYDRRFFIADNGMMGLAPRQARKGDLVVVLMGGAIPLILRQDGVGGSGGDNGDDADGRQVYCTFVGER</sequence>
<reference evidence="3 4" key="1">
    <citation type="journal article" date="2016" name="Genome Announc.">
        <title>Genome Sequence of Madurella mycetomatis mm55, Isolated from a Human Mycetoma Case in Sudan.</title>
        <authorList>
            <person name="Smit S."/>
            <person name="Derks M.F."/>
            <person name="Bervoets S."/>
            <person name="Fahal A."/>
            <person name="van Leeuwen W."/>
            <person name="van Belkum A."/>
            <person name="van de Sande W.W."/>
        </authorList>
    </citation>
    <scope>NUCLEOTIDE SEQUENCE [LARGE SCALE GENOMIC DNA]</scope>
    <source>
        <strain evidence="4">mm55</strain>
    </source>
</reference>